<feature type="signal peptide" evidence="1">
    <location>
        <begin position="1"/>
        <end position="25"/>
    </location>
</feature>
<comment type="caution">
    <text evidence="2">The sequence shown here is derived from an EMBL/GenBank/DDBJ whole genome shotgun (WGS) entry which is preliminary data.</text>
</comment>
<reference evidence="2 3" key="1">
    <citation type="submission" date="2019-04" db="EMBL/GenBank/DDBJ databases">
        <title>Genome sequence of strain shin9-1.</title>
        <authorList>
            <person name="Gao J."/>
            <person name="Sun J."/>
        </authorList>
    </citation>
    <scope>NUCLEOTIDE SEQUENCE [LARGE SCALE GENOMIC DNA]</scope>
    <source>
        <strain evidence="3">shin9-1</strain>
    </source>
</reference>
<dbReference type="RefSeq" id="WP_136599160.1">
    <property type="nucleotide sequence ID" value="NZ_STGV01000004.1"/>
</dbReference>
<gene>
    <name evidence="2" type="ORF">FAA97_13995</name>
</gene>
<keyword evidence="1" id="KW-0732">Signal</keyword>
<name>A0A4S8NXN5_9HYPH</name>
<dbReference type="AlphaFoldDB" id="A0A4S8NXN5"/>
<protein>
    <submittedName>
        <fullName evidence="2">Uncharacterized protein</fullName>
    </submittedName>
</protein>
<keyword evidence="3" id="KW-1185">Reference proteome</keyword>
<dbReference type="Proteomes" id="UP000308828">
    <property type="component" value="Unassembled WGS sequence"/>
</dbReference>
<accession>A0A4S8NXN5</accession>
<sequence>MKLSCVKVWVLAPLAILAVAFPASSGERDHRHHRQGGHHKEQSVIGSAGLPSVVPGIGTFVGSISAVRIKGNGVFVAVNRTPRSLVVDYRPPKARIIEVSAENTDEACHFQAGVCIIRPKK</sequence>
<evidence type="ECO:0000313" key="3">
    <source>
        <dbReference type="Proteomes" id="UP000308828"/>
    </source>
</evidence>
<organism evidence="2 3">
    <name type="scientific">Peteryoungia ipomoeae</name>
    <dbReference type="NCBI Taxonomy" id="1210932"/>
    <lineage>
        <taxon>Bacteria</taxon>
        <taxon>Pseudomonadati</taxon>
        <taxon>Pseudomonadota</taxon>
        <taxon>Alphaproteobacteria</taxon>
        <taxon>Hyphomicrobiales</taxon>
        <taxon>Rhizobiaceae</taxon>
        <taxon>Peteryoungia</taxon>
    </lineage>
</organism>
<proteinExistence type="predicted"/>
<feature type="chain" id="PRO_5020924673" evidence="1">
    <location>
        <begin position="26"/>
        <end position="121"/>
    </location>
</feature>
<evidence type="ECO:0000256" key="1">
    <source>
        <dbReference type="SAM" id="SignalP"/>
    </source>
</evidence>
<evidence type="ECO:0000313" key="2">
    <source>
        <dbReference type="EMBL" id="THV22390.1"/>
    </source>
</evidence>
<dbReference type="EMBL" id="STGV01000004">
    <property type="protein sequence ID" value="THV22390.1"/>
    <property type="molecule type" value="Genomic_DNA"/>
</dbReference>
<dbReference type="OrthoDB" id="8417870at2"/>